<dbReference type="Proteomes" id="UP000824782">
    <property type="component" value="Unassembled WGS sequence"/>
</dbReference>
<comment type="caution">
    <text evidence="1">The sequence shown here is derived from an EMBL/GenBank/DDBJ whole genome shotgun (WGS) entry which is preliminary data.</text>
</comment>
<name>A0AAV6Z7I5_ENGPU</name>
<accession>A0AAV6Z7I5</accession>
<organism evidence="1 2">
    <name type="scientific">Engystomops pustulosus</name>
    <name type="common">Tungara frog</name>
    <name type="synonym">Physalaemus pustulosus</name>
    <dbReference type="NCBI Taxonomy" id="76066"/>
    <lineage>
        <taxon>Eukaryota</taxon>
        <taxon>Metazoa</taxon>
        <taxon>Chordata</taxon>
        <taxon>Craniata</taxon>
        <taxon>Vertebrata</taxon>
        <taxon>Euteleostomi</taxon>
        <taxon>Amphibia</taxon>
        <taxon>Batrachia</taxon>
        <taxon>Anura</taxon>
        <taxon>Neobatrachia</taxon>
        <taxon>Hyloidea</taxon>
        <taxon>Leptodactylidae</taxon>
        <taxon>Leiuperinae</taxon>
        <taxon>Engystomops</taxon>
    </lineage>
</organism>
<dbReference type="EMBL" id="WNYA01001566">
    <property type="protein sequence ID" value="KAG8545514.1"/>
    <property type="molecule type" value="Genomic_DNA"/>
</dbReference>
<reference evidence="1" key="1">
    <citation type="thesis" date="2020" institute="ProQuest LLC" country="789 East Eisenhower Parkway, Ann Arbor, MI, USA">
        <title>Comparative Genomics and Chromosome Evolution.</title>
        <authorList>
            <person name="Mudd A.B."/>
        </authorList>
    </citation>
    <scope>NUCLEOTIDE SEQUENCE</scope>
    <source>
        <strain evidence="1">237g6f4</strain>
        <tissue evidence="1">Blood</tissue>
    </source>
</reference>
<keyword evidence="2" id="KW-1185">Reference proteome</keyword>
<evidence type="ECO:0000313" key="2">
    <source>
        <dbReference type="Proteomes" id="UP000824782"/>
    </source>
</evidence>
<sequence>MVSCYLCVSWGLPPLWAPGTPLWDTVCGPSLLSVTVYNKLLEKSVFLKDLTEKIQTEPILSPGVQHAAR</sequence>
<gene>
    <name evidence="1" type="ORF">GDO81_020723</name>
</gene>
<protein>
    <submittedName>
        <fullName evidence="1">Uncharacterized protein</fullName>
    </submittedName>
</protein>
<evidence type="ECO:0000313" key="1">
    <source>
        <dbReference type="EMBL" id="KAG8545514.1"/>
    </source>
</evidence>
<dbReference type="AlphaFoldDB" id="A0AAV6Z7I5"/>
<proteinExistence type="predicted"/>